<dbReference type="AlphaFoldDB" id="B9ERD6"/>
<organism evidence="1 2">
    <name type="scientific">Prochlorococcus marinus (strain MIT 9313)</name>
    <dbReference type="NCBI Taxonomy" id="74547"/>
    <lineage>
        <taxon>Bacteria</taxon>
        <taxon>Bacillati</taxon>
        <taxon>Cyanobacteriota</taxon>
        <taxon>Cyanophyceae</taxon>
        <taxon>Synechococcales</taxon>
        <taxon>Prochlorococcaceae</taxon>
        <taxon>Prochlorococcus</taxon>
    </lineage>
</organism>
<dbReference type="eggNOG" id="ENOG50322MJ">
    <property type="taxonomic scope" value="Bacteria"/>
</dbReference>
<gene>
    <name evidence="1" type="ordered locus">PMT_2301</name>
</gene>
<reference evidence="1 2" key="1">
    <citation type="journal article" date="2003" name="Nature">
        <title>Genome divergence in two Prochlorococcus ecotypes reflects oceanic niche differentiation.</title>
        <authorList>
            <person name="Rocap G."/>
            <person name="Larimer F.W."/>
            <person name="Lamerdin J.E."/>
            <person name="Malfatti S."/>
            <person name="Chain P."/>
            <person name="Ahlgren N.A."/>
            <person name="Arellano A."/>
            <person name="Coleman M."/>
            <person name="Hauser L."/>
            <person name="Hess W.R."/>
            <person name="Johnson Z.I."/>
            <person name="Land M.L."/>
            <person name="Lindell D."/>
            <person name="Post A.F."/>
            <person name="Regala W."/>
            <person name="Shah M."/>
            <person name="Shaw S.L."/>
            <person name="Steglich C."/>
            <person name="Sullivan M.B."/>
            <person name="Ting C.S."/>
            <person name="Tolonen A."/>
            <person name="Webb E.A."/>
            <person name="Zinser E.R."/>
            <person name="Chisholm S.W."/>
        </authorList>
    </citation>
    <scope>NUCLEOTIDE SEQUENCE [LARGE SCALE GENOMIC DNA]</scope>
    <source>
        <strain evidence="2">MIT 9313</strain>
    </source>
</reference>
<dbReference type="Proteomes" id="UP000001423">
    <property type="component" value="Chromosome"/>
</dbReference>
<name>B9ERD6_PROMM</name>
<dbReference type="EMBL" id="BX548175">
    <property type="protein sequence ID" value="CAX31820.1"/>
    <property type="molecule type" value="Genomic_DNA"/>
</dbReference>
<keyword evidence="2" id="KW-1185">Reference proteome</keyword>
<evidence type="ECO:0000313" key="1">
    <source>
        <dbReference type="EMBL" id="CAX31820.1"/>
    </source>
</evidence>
<dbReference type="HOGENOM" id="CLU_3083530_0_0_3"/>
<dbReference type="KEGG" id="pmt:PMT_2301"/>
<evidence type="ECO:0000313" key="2">
    <source>
        <dbReference type="Proteomes" id="UP000001423"/>
    </source>
</evidence>
<proteinExistence type="predicted"/>
<accession>B9ERD6</accession>
<protein>
    <submittedName>
        <fullName evidence="1">Uncharacterized protein</fullName>
    </submittedName>
</protein>
<sequence length="52" mass="5347">MNKRTAMDDQLLSLALAQGTSSSRAAVFNPAGQLIANACVHPPTAPAPLLDT</sequence>